<evidence type="ECO:0000313" key="1">
    <source>
        <dbReference type="EMBL" id="BAH43036.1"/>
    </source>
</evidence>
<dbReference type="Proteomes" id="UP000001877">
    <property type="component" value="Chromosome"/>
</dbReference>
<dbReference type="KEGG" id="bbe:BBR47_20590"/>
<evidence type="ECO:0000313" key="2">
    <source>
        <dbReference type="Proteomes" id="UP000001877"/>
    </source>
</evidence>
<accession>C0ZB77</accession>
<dbReference type="AlphaFoldDB" id="C0ZB77"/>
<organism evidence="1 2">
    <name type="scientific">Brevibacillus brevis (strain 47 / JCM 6285 / NBRC 100599)</name>
    <dbReference type="NCBI Taxonomy" id="358681"/>
    <lineage>
        <taxon>Bacteria</taxon>
        <taxon>Bacillati</taxon>
        <taxon>Bacillota</taxon>
        <taxon>Bacilli</taxon>
        <taxon>Bacillales</taxon>
        <taxon>Paenibacillaceae</taxon>
        <taxon>Brevibacillus</taxon>
    </lineage>
</organism>
<sequence>MIRNVFMSKYLEQLVLFLVSRLTILNVKKILPNRRRSRGQAMNQQIFEQMGRFRQKVIRLAIFEKKSVYETAIACGCSAEKVKRVMKKWKALTQESK</sequence>
<name>C0ZB77_BREBN</name>
<keyword evidence="2" id="KW-1185">Reference proteome</keyword>
<reference evidence="1 2" key="1">
    <citation type="submission" date="2005-03" db="EMBL/GenBank/DDBJ databases">
        <title>Brevibacillus brevis strain 47, complete genome.</title>
        <authorList>
            <person name="Hosoyama A."/>
            <person name="Yamada R."/>
            <person name="Hongo Y."/>
            <person name="Terui Y."/>
            <person name="Ankai A."/>
            <person name="Masuyama W."/>
            <person name="Sekiguchi M."/>
            <person name="Takeda T."/>
            <person name="Asano K."/>
            <person name="Ohji S."/>
            <person name="Ichikawa N."/>
            <person name="Narita S."/>
            <person name="Aoki N."/>
            <person name="Miura H."/>
            <person name="Matsushita S."/>
            <person name="Sekigawa T."/>
            <person name="Yamagata H."/>
            <person name="Yoshikawa H."/>
            <person name="Udaka S."/>
            <person name="Tanikawa S."/>
            <person name="Fujita N."/>
        </authorList>
    </citation>
    <scope>NUCLEOTIDE SEQUENCE [LARGE SCALE GENOMIC DNA]</scope>
    <source>
        <strain evidence="2">47 / JCM 6285 / NBRC 100599</strain>
    </source>
</reference>
<dbReference type="HOGENOM" id="CLU_2341273_0_0_9"/>
<dbReference type="STRING" id="358681.BBR47_20590"/>
<dbReference type="EMBL" id="AP008955">
    <property type="protein sequence ID" value="BAH43036.1"/>
    <property type="molecule type" value="Genomic_DNA"/>
</dbReference>
<proteinExistence type="predicted"/>
<protein>
    <submittedName>
        <fullName evidence="1">Uncharacterized protein</fullName>
    </submittedName>
</protein>
<gene>
    <name evidence="1" type="ordered locus">BBR47_20590</name>
</gene>